<dbReference type="PANTHER" id="PTHR42801:SF4">
    <property type="entry name" value="AHPC_TSA FAMILY PROTEIN"/>
    <property type="match status" value="1"/>
</dbReference>
<organism evidence="13 14">
    <name type="scientific">Rariglobus hedericola</name>
    <dbReference type="NCBI Taxonomy" id="2597822"/>
    <lineage>
        <taxon>Bacteria</taxon>
        <taxon>Pseudomonadati</taxon>
        <taxon>Verrucomicrobiota</taxon>
        <taxon>Opitutia</taxon>
        <taxon>Opitutales</taxon>
        <taxon>Opitutaceae</taxon>
        <taxon>Rariglobus</taxon>
    </lineage>
</organism>
<dbReference type="OrthoDB" id="9812811at2"/>
<dbReference type="Gene3D" id="3.40.30.10">
    <property type="entry name" value="Glutaredoxin"/>
    <property type="match status" value="1"/>
</dbReference>
<keyword evidence="4" id="KW-0049">Antioxidant</keyword>
<dbReference type="Pfam" id="PF00578">
    <property type="entry name" value="AhpC-TSA"/>
    <property type="match status" value="1"/>
</dbReference>
<evidence type="ECO:0000256" key="8">
    <source>
        <dbReference type="ARBA" id="ARBA00032824"/>
    </source>
</evidence>
<evidence type="ECO:0000256" key="5">
    <source>
        <dbReference type="ARBA" id="ARBA00023002"/>
    </source>
</evidence>
<evidence type="ECO:0000256" key="3">
    <source>
        <dbReference type="ARBA" id="ARBA00022559"/>
    </source>
</evidence>
<dbReference type="SUPFAM" id="SSF52833">
    <property type="entry name" value="Thioredoxin-like"/>
    <property type="match status" value="1"/>
</dbReference>
<comment type="caution">
    <text evidence="13">The sequence shown here is derived from an EMBL/GenBank/DDBJ whole genome shotgun (WGS) entry which is preliminary data.</text>
</comment>
<dbReference type="GO" id="GO:0008379">
    <property type="term" value="F:thioredoxin peroxidase activity"/>
    <property type="evidence" value="ECO:0007669"/>
    <property type="project" value="TreeGrafter"/>
</dbReference>
<dbReference type="InterPro" id="IPR050924">
    <property type="entry name" value="Peroxiredoxin_BCP/PrxQ"/>
</dbReference>
<name>A0A556QKM2_9BACT</name>
<dbReference type="InterPro" id="IPR000866">
    <property type="entry name" value="AhpC/TSA"/>
</dbReference>
<evidence type="ECO:0000313" key="13">
    <source>
        <dbReference type="EMBL" id="TSJ77205.1"/>
    </source>
</evidence>
<dbReference type="CDD" id="cd03017">
    <property type="entry name" value="PRX_BCP"/>
    <property type="match status" value="1"/>
</dbReference>
<evidence type="ECO:0000313" key="14">
    <source>
        <dbReference type="Proteomes" id="UP000315648"/>
    </source>
</evidence>
<dbReference type="EMBL" id="VMBG01000002">
    <property type="protein sequence ID" value="TSJ77205.1"/>
    <property type="molecule type" value="Genomic_DNA"/>
</dbReference>
<dbReference type="InterPro" id="IPR013766">
    <property type="entry name" value="Thioredoxin_domain"/>
</dbReference>
<dbReference type="GO" id="GO:0034599">
    <property type="term" value="P:cellular response to oxidative stress"/>
    <property type="evidence" value="ECO:0007669"/>
    <property type="project" value="TreeGrafter"/>
</dbReference>
<comment type="function">
    <text evidence="1">Thiol-specific peroxidase that catalyzes the reduction of hydrogen peroxide and organic hydroperoxides to water and alcohols, respectively. Plays a role in cell protection against oxidative stress by detoxifying peroxides and as sensor of hydrogen peroxide-mediated signaling events.</text>
</comment>
<keyword evidence="5" id="KW-0560">Oxidoreductase</keyword>
<evidence type="ECO:0000256" key="7">
    <source>
        <dbReference type="ARBA" id="ARBA00023284"/>
    </source>
</evidence>
<evidence type="ECO:0000256" key="2">
    <source>
        <dbReference type="ARBA" id="ARBA00013017"/>
    </source>
</evidence>
<dbReference type="PROSITE" id="PS51352">
    <property type="entry name" value="THIOREDOXIN_2"/>
    <property type="match status" value="1"/>
</dbReference>
<protein>
    <recommendedName>
        <fullName evidence="2">thioredoxin-dependent peroxiredoxin</fullName>
        <ecNumber evidence="2">1.11.1.24</ecNumber>
    </recommendedName>
    <alternativeName>
        <fullName evidence="8">Thioredoxin peroxidase</fullName>
    </alternativeName>
    <alternativeName>
        <fullName evidence="10">Thioredoxin-dependent peroxiredoxin Bcp</fullName>
    </alternativeName>
</protein>
<accession>A0A556QKM2</accession>
<dbReference type="AlphaFoldDB" id="A0A556QKM2"/>
<dbReference type="PANTHER" id="PTHR42801">
    <property type="entry name" value="THIOREDOXIN-DEPENDENT PEROXIDE REDUCTASE"/>
    <property type="match status" value="1"/>
</dbReference>
<sequence length="157" mass="17117">MIAAGQTIDTAFTLKVVQDGEVREVVFRDLLTKPVIVSVYMKNNTGSCDKQNDSLVAHASEFAKAGYRLIALSRDTCGSHLKYAAKKNITYTLASDPSDAFARATDSLVEKSMYGRTFQGPVRAAYIINTQGKVLRVIEKVDTKDHSAQIKAALATL</sequence>
<dbReference type="RefSeq" id="WP_144353608.1">
    <property type="nucleotide sequence ID" value="NZ_CBCRVV010000016.1"/>
</dbReference>
<evidence type="ECO:0000256" key="9">
    <source>
        <dbReference type="ARBA" id="ARBA00038489"/>
    </source>
</evidence>
<dbReference type="GO" id="GO:0045454">
    <property type="term" value="P:cell redox homeostasis"/>
    <property type="evidence" value="ECO:0007669"/>
    <property type="project" value="TreeGrafter"/>
</dbReference>
<evidence type="ECO:0000256" key="11">
    <source>
        <dbReference type="ARBA" id="ARBA00049091"/>
    </source>
</evidence>
<keyword evidence="3" id="KW-0575">Peroxidase</keyword>
<comment type="catalytic activity">
    <reaction evidence="11">
        <text>a hydroperoxide + [thioredoxin]-dithiol = an alcohol + [thioredoxin]-disulfide + H2O</text>
        <dbReference type="Rhea" id="RHEA:62620"/>
        <dbReference type="Rhea" id="RHEA-COMP:10698"/>
        <dbReference type="Rhea" id="RHEA-COMP:10700"/>
        <dbReference type="ChEBI" id="CHEBI:15377"/>
        <dbReference type="ChEBI" id="CHEBI:29950"/>
        <dbReference type="ChEBI" id="CHEBI:30879"/>
        <dbReference type="ChEBI" id="CHEBI:35924"/>
        <dbReference type="ChEBI" id="CHEBI:50058"/>
        <dbReference type="EC" id="1.11.1.24"/>
    </reaction>
</comment>
<dbReference type="InterPro" id="IPR036249">
    <property type="entry name" value="Thioredoxin-like_sf"/>
</dbReference>
<evidence type="ECO:0000256" key="1">
    <source>
        <dbReference type="ARBA" id="ARBA00003330"/>
    </source>
</evidence>
<feature type="domain" description="Thioredoxin" evidence="12">
    <location>
        <begin position="3"/>
        <end position="157"/>
    </location>
</feature>
<proteinExistence type="inferred from homology"/>
<dbReference type="Proteomes" id="UP000315648">
    <property type="component" value="Unassembled WGS sequence"/>
</dbReference>
<keyword evidence="7" id="KW-0676">Redox-active center</keyword>
<evidence type="ECO:0000256" key="6">
    <source>
        <dbReference type="ARBA" id="ARBA00023157"/>
    </source>
</evidence>
<evidence type="ECO:0000256" key="4">
    <source>
        <dbReference type="ARBA" id="ARBA00022862"/>
    </source>
</evidence>
<evidence type="ECO:0000256" key="10">
    <source>
        <dbReference type="ARBA" id="ARBA00042639"/>
    </source>
</evidence>
<keyword evidence="14" id="KW-1185">Reference proteome</keyword>
<gene>
    <name evidence="13" type="ORF">FPL22_13990</name>
</gene>
<dbReference type="GO" id="GO:0005737">
    <property type="term" value="C:cytoplasm"/>
    <property type="evidence" value="ECO:0007669"/>
    <property type="project" value="TreeGrafter"/>
</dbReference>
<dbReference type="EC" id="1.11.1.24" evidence="2"/>
<evidence type="ECO:0000259" key="12">
    <source>
        <dbReference type="PROSITE" id="PS51352"/>
    </source>
</evidence>
<keyword evidence="6" id="KW-1015">Disulfide bond</keyword>
<comment type="similarity">
    <text evidence="9">Belongs to the peroxiredoxin family. BCP/PrxQ subfamily.</text>
</comment>
<reference evidence="13 14" key="1">
    <citation type="submission" date="2019-07" db="EMBL/GenBank/DDBJ databases">
        <title>Description of 53C-WASEF.</title>
        <authorList>
            <person name="Pitt A."/>
            <person name="Hahn M.W."/>
        </authorList>
    </citation>
    <scope>NUCLEOTIDE SEQUENCE [LARGE SCALE GENOMIC DNA]</scope>
    <source>
        <strain evidence="13 14">53C-WASEF</strain>
    </source>
</reference>